<accession>A0ABQ2WCE1</accession>
<feature type="compositionally biased region" description="Low complexity" evidence="1">
    <location>
        <begin position="23"/>
        <end position="33"/>
    </location>
</feature>
<reference evidence="4" key="1">
    <citation type="journal article" date="2019" name="Int. J. Syst. Evol. Microbiol.">
        <title>The Global Catalogue of Microorganisms (GCM) 10K type strain sequencing project: providing services to taxonomists for standard genome sequencing and annotation.</title>
        <authorList>
            <consortium name="The Broad Institute Genomics Platform"/>
            <consortium name="The Broad Institute Genome Sequencing Center for Infectious Disease"/>
            <person name="Wu L."/>
            <person name="Ma J."/>
        </authorList>
    </citation>
    <scope>NUCLEOTIDE SEQUENCE [LARGE SCALE GENOMIC DNA]</scope>
    <source>
        <strain evidence="4">JCM 4376</strain>
    </source>
</reference>
<dbReference type="Pfam" id="PF02557">
    <property type="entry name" value="VanY"/>
    <property type="match status" value="1"/>
</dbReference>
<dbReference type="PANTHER" id="PTHR34385">
    <property type="entry name" value="D-ALANYL-D-ALANINE CARBOXYPEPTIDASE"/>
    <property type="match status" value="1"/>
</dbReference>
<dbReference type="EMBL" id="BMTF01000062">
    <property type="protein sequence ID" value="GGV97725.1"/>
    <property type="molecule type" value="Genomic_DNA"/>
</dbReference>
<feature type="region of interest" description="Disordered" evidence="1">
    <location>
        <begin position="1"/>
        <end position="55"/>
    </location>
</feature>
<sequence>MTPRSEPDTQATAAADHDRDGGEAAAEATAEATPEVTLEDTDSGDLPDGRELTPFDTRYSAVGRLDGRLLKAVQKAARDAREDGIELRVTSGWRSKAHQQRLLDEAIEKHGSAEKARQFVNTPQKSTHVSGKAVDIGPTDADDWLIRNGSDYGLCQVYNNEMWHFELLTTPGGTCPPPLSNAAG</sequence>
<dbReference type="RefSeq" id="WP_189548246.1">
    <property type="nucleotide sequence ID" value="NZ_BMTF01000062.1"/>
</dbReference>
<dbReference type="InterPro" id="IPR052179">
    <property type="entry name" value="DD-CPase-like"/>
</dbReference>
<organism evidence="3 4">
    <name type="scientific">Streptomyces gelaticus</name>
    <dbReference type="NCBI Taxonomy" id="285446"/>
    <lineage>
        <taxon>Bacteria</taxon>
        <taxon>Bacillati</taxon>
        <taxon>Actinomycetota</taxon>
        <taxon>Actinomycetes</taxon>
        <taxon>Kitasatosporales</taxon>
        <taxon>Streptomycetaceae</taxon>
        <taxon>Streptomyces</taxon>
    </lineage>
</organism>
<keyword evidence="3" id="KW-0645">Protease</keyword>
<dbReference type="InterPro" id="IPR009045">
    <property type="entry name" value="Zn_M74/Hedgehog-like"/>
</dbReference>
<dbReference type="CDD" id="cd14846">
    <property type="entry name" value="Peptidase_M15_like"/>
    <property type="match status" value="1"/>
</dbReference>
<proteinExistence type="predicted"/>
<dbReference type="InterPro" id="IPR003709">
    <property type="entry name" value="VanY-like_core_dom"/>
</dbReference>
<dbReference type="Gene3D" id="3.30.1380.10">
    <property type="match status" value="1"/>
</dbReference>
<protein>
    <submittedName>
        <fullName evidence="3">D-alanyl-D-alanine carboxypeptidase</fullName>
    </submittedName>
</protein>
<evidence type="ECO:0000259" key="2">
    <source>
        <dbReference type="Pfam" id="PF02557"/>
    </source>
</evidence>
<feature type="domain" description="D-alanyl-D-alanine carboxypeptidase-like core" evidence="2">
    <location>
        <begin position="65"/>
        <end position="149"/>
    </location>
</feature>
<comment type="caution">
    <text evidence="3">The sequence shown here is derived from an EMBL/GenBank/DDBJ whole genome shotgun (WGS) entry which is preliminary data.</text>
</comment>
<dbReference type="PANTHER" id="PTHR34385:SF1">
    <property type="entry name" value="PEPTIDOGLYCAN L-ALANYL-D-GLUTAMATE ENDOPEPTIDASE CWLK"/>
    <property type="match status" value="1"/>
</dbReference>
<gene>
    <name evidence="3" type="ORF">GCM10015535_69620</name>
</gene>
<evidence type="ECO:0000313" key="4">
    <source>
        <dbReference type="Proteomes" id="UP000660675"/>
    </source>
</evidence>
<dbReference type="GO" id="GO:0004180">
    <property type="term" value="F:carboxypeptidase activity"/>
    <property type="evidence" value="ECO:0007669"/>
    <property type="project" value="UniProtKB-KW"/>
</dbReference>
<name>A0ABQ2WCE1_9ACTN</name>
<keyword evidence="3" id="KW-0121">Carboxypeptidase</keyword>
<evidence type="ECO:0000313" key="3">
    <source>
        <dbReference type="EMBL" id="GGV97725.1"/>
    </source>
</evidence>
<dbReference type="SUPFAM" id="SSF55166">
    <property type="entry name" value="Hedgehog/DD-peptidase"/>
    <property type="match status" value="1"/>
</dbReference>
<dbReference type="Proteomes" id="UP000660675">
    <property type="component" value="Unassembled WGS sequence"/>
</dbReference>
<keyword evidence="4" id="KW-1185">Reference proteome</keyword>
<evidence type="ECO:0000256" key="1">
    <source>
        <dbReference type="SAM" id="MobiDB-lite"/>
    </source>
</evidence>
<keyword evidence="3" id="KW-0378">Hydrolase</keyword>